<feature type="region of interest" description="Disordered" evidence="1">
    <location>
        <begin position="336"/>
        <end position="356"/>
    </location>
</feature>
<comment type="caution">
    <text evidence="3">The sequence shown here is derived from an EMBL/GenBank/DDBJ whole genome shotgun (WGS) entry which is preliminary data.</text>
</comment>
<evidence type="ECO:0000256" key="1">
    <source>
        <dbReference type="SAM" id="MobiDB-lite"/>
    </source>
</evidence>
<reference evidence="3" key="1">
    <citation type="journal article" date="2020" name="Stud. Mycol.">
        <title>101 Dothideomycetes genomes: a test case for predicting lifestyles and emergence of pathogens.</title>
        <authorList>
            <person name="Haridas S."/>
            <person name="Albert R."/>
            <person name="Binder M."/>
            <person name="Bloem J."/>
            <person name="Labutti K."/>
            <person name="Salamov A."/>
            <person name="Andreopoulos B."/>
            <person name="Baker S."/>
            <person name="Barry K."/>
            <person name="Bills G."/>
            <person name="Bluhm B."/>
            <person name="Cannon C."/>
            <person name="Castanera R."/>
            <person name="Culley D."/>
            <person name="Daum C."/>
            <person name="Ezra D."/>
            <person name="Gonzalez J."/>
            <person name="Henrissat B."/>
            <person name="Kuo A."/>
            <person name="Liang C."/>
            <person name="Lipzen A."/>
            <person name="Lutzoni F."/>
            <person name="Magnuson J."/>
            <person name="Mondo S."/>
            <person name="Nolan M."/>
            <person name="Ohm R."/>
            <person name="Pangilinan J."/>
            <person name="Park H.-J."/>
            <person name="Ramirez L."/>
            <person name="Alfaro M."/>
            <person name="Sun H."/>
            <person name="Tritt A."/>
            <person name="Yoshinaga Y."/>
            <person name="Zwiers L.-H."/>
            <person name="Turgeon B."/>
            <person name="Goodwin S."/>
            <person name="Spatafora J."/>
            <person name="Crous P."/>
            <person name="Grigoriev I."/>
        </authorList>
    </citation>
    <scope>NUCLEOTIDE SEQUENCE</scope>
    <source>
        <strain evidence="3">CBS 116435</strain>
    </source>
</reference>
<evidence type="ECO:0000313" key="3">
    <source>
        <dbReference type="EMBL" id="KAF2715861.1"/>
    </source>
</evidence>
<evidence type="ECO:0000313" key="4">
    <source>
        <dbReference type="Proteomes" id="UP000799441"/>
    </source>
</evidence>
<feature type="compositionally biased region" description="Pro residues" evidence="1">
    <location>
        <begin position="342"/>
        <end position="356"/>
    </location>
</feature>
<feature type="compositionally biased region" description="Polar residues" evidence="1">
    <location>
        <begin position="1"/>
        <end position="13"/>
    </location>
</feature>
<dbReference type="EMBL" id="MU003950">
    <property type="protein sequence ID" value="KAF2715861.1"/>
    <property type="molecule type" value="Genomic_DNA"/>
</dbReference>
<accession>A0A9P4UK24</accession>
<sequence>MSQTPTPQPSLASLRSPGADSHEPAPLRGVKRRRISKDLSRSRIGWEETEVGTLLDCLCELARNGKQTDGHGFKMAQFNEVARHLSATTGKSVTGKQCRNKFDVIKGNWMEWGRHLRRISGWGRASDNGAPYADTDTEDSYFASHLKARQFRGARPLFFNQCTELFGNELANGGFAKGINEMMESDDNEGLEGLQEEEEEDLEVDWSTNGDSQAVSETTSSPTDRLVPRSRSLRSTKTADTSRRQQNAAVAAERGTYEKLIYQLIRQPVVVPQTAVQRAISRLQRLDGFREILPNVSDRTRFMEALLERESLAHLIEVMLDEEVLELVRRKAPEMVAQPLSPTLPPEAQPPPANGQ</sequence>
<feature type="compositionally biased region" description="Polar residues" evidence="1">
    <location>
        <begin position="233"/>
        <end position="248"/>
    </location>
</feature>
<feature type="region of interest" description="Disordered" evidence="1">
    <location>
        <begin position="1"/>
        <end position="34"/>
    </location>
</feature>
<proteinExistence type="predicted"/>
<dbReference type="PANTHER" id="PTHR46929">
    <property type="entry name" value="EXPRESSED PROTEIN"/>
    <property type="match status" value="1"/>
</dbReference>
<name>A0A9P4UK24_9PEZI</name>
<protein>
    <recommendedName>
        <fullName evidence="2">Myb/SANT-like domain-containing protein</fullName>
    </recommendedName>
</protein>
<dbReference type="PANTHER" id="PTHR46929:SF3">
    <property type="entry name" value="MYB_SANT-LIKE DOMAIN-CONTAINING PROTEIN"/>
    <property type="match status" value="1"/>
</dbReference>
<feature type="compositionally biased region" description="Polar residues" evidence="1">
    <location>
        <begin position="206"/>
        <end position="223"/>
    </location>
</feature>
<feature type="region of interest" description="Disordered" evidence="1">
    <location>
        <begin position="186"/>
        <end position="250"/>
    </location>
</feature>
<dbReference type="InterPro" id="IPR024752">
    <property type="entry name" value="Myb/SANT-like_dom"/>
</dbReference>
<feature type="domain" description="Myb/SANT-like" evidence="2">
    <location>
        <begin position="46"/>
        <end position="116"/>
    </location>
</feature>
<dbReference type="Pfam" id="PF12776">
    <property type="entry name" value="Myb_DNA-bind_3"/>
    <property type="match status" value="1"/>
</dbReference>
<evidence type="ECO:0000259" key="2">
    <source>
        <dbReference type="Pfam" id="PF12776"/>
    </source>
</evidence>
<feature type="compositionally biased region" description="Acidic residues" evidence="1">
    <location>
        <begin position="186"/>
        <end position="204"/>
    </location>
</feature>
<dbReference type="Proteomes" id="UP000799441">
    <property type="component" value="Unassembled WGS sequence"/>
</dbReference>
<gene>
    <name evidence="3" type="ORF">K431DRAFT_289875</name>
</gene>
<dbReference type="AlphaFoldDB" id="A0A9P4UK24"/>
<keyword evidence="4" id="KW-1185">Reference proteome</keyword>
<organism evidence="3 4">
    <name type="scientific">Polychaeton citri CBS 116435</name>
    <dbReference type="NCBI Taxonomy" id="1314669"/>
    <lineage>
        <taxon>Eukaryota</taxon>
        <taxon>Fungi</taxon>
        <taxon>Dikarya</taxon>
        <taxon>Ascomycota</taxon>
        <taxon>Pezizomycotina</taxon>
        <taxon>Dothideomycetes</taxon>
        <taxon>Dothideomycetidae</taxon>
        <taxon>Capnodiales</taxon>
        <taxon>Capnodiaceae</taxon>
        <taxon>Polychaeton</taxon>
    </lineage>
</organism>